<comment type="caution">
    <text evidence="9">The sequence shown here is derived from an EMBL/GenBank/DDBJ whole genome shotgun (WGS) entry which is preliminary data.</text>
</comment>
<dbReference type="InterPro" id="IPR016435">
    <property type="entry name" value="DPH1/DPH2"/>
</dbReference>
<dbReference type="Gene3D" id="3.40.50.11860">
    <property type="entry name" value="Diphthamide synthesis DPH1/DPH2 domain 3"/>
    <property type="match status" value="1"/>
</dbReference>
<gene>
    <name evidence="9" type="ORF">CTI12_AA182260</name>
</gene>
<accession>A0A2U1P7Z9</accession>
<dbReference type="GO" id="GO:0090560">
    <property type="term" value="F:2-(3-amino-3-carboxypropyl)histidine synthase activity"/>
    <property type="evidence" value="ECO:0007669"/>
    <property type="project" value="InterPro"/>
</dbReference>
<evidence type="ECO:0000256" key="3">
    <source>
        <dbReference type="ARBA" id="ARBA00006179"/>
    </source>
</evidence>
<dbReference type="Gene3D" id="3.40.50.11840">
    <property type="entry name" value="Diphthamide synthesis DPH1/DPH2 domain 1"/>
    <property type="match status" value="1"/>
</dbReference>
<keyword evidence="8" id="KW-0812">Transmembrane</keyword>
<evidence type="ECO:0000313" key="10">
    <source>
        <dbReference type="Proteomes" id="UP000245207"/>
    </source>
</evidence>
<comment type="cofactor">
    <cofactor evidence="1">
        <name>[4Fe-4S] cluster</name>
        <dbReference type="ChEBI" id="CHEBI:49883"/>
    </cofactor>
</comment>
<organism evidence="9 10">
    <name type="scientific">Artemisia annua</name>
    <name type="common">Sweet wormwood</name>
    <dbReference type="NCBI Taxonomy" id="35608"/>
    <lineage>
        <taxon>Eukaryota</taxon>
        <taxon>Viridiplantae</taxon>
        <taxon>Streptophyta</taxon>
        <taxon>Embryophyta</taxon>
        <taxon>Tracheophyta</taxon>
        <taxon>Spermatophyta</taxon>
        <taxon>Magnoliopsida</taxon>
        <taxon>eudicotyledons</taxon>
        <taxon>Gunneridae</taxon>
        <taxon>Pentapetalae</taxon>
        <taxon>asterids</taxon>
        <taxon>campanulids</taxon>
        <taxon>Asterales</taxon>
        <taxon>Asteraceae</taxon>
        <taxon>Asteroideae</taxon>
        <taxon>Anthemideae</taxon>
        <taxon>Artemisiinae</taxon>
        <taxon>Artemisia</taxon>
    </lineage>
</organism>
<evidence type="ECO:0000256" key="4">
    <source>
        <dbReference type="ARBA" id="ARBA00022723"/>
    </source>
</evidence>
<evidence type="ECO:0000256" key="6">
    <source>
        <dbReference type="ARBA" id="ARBA00023014"/>
    </source>
</evidence>
<dbReference type="GO" id="GO:0017183">
    <property type="term" value="P:protein histidyl modification to diphthamide"/>
    <property type="evidence" value="ECO:0007669"/>
    <property type="project" value="UniProtKB-UniPathway"/>
</dbReference>
<evidence type="ECO:0000256" key="8">
    <source>
        <dbReference type="SAM" id="Phobius"/>
    </source>
</evidence>
<dbReference type="NCBIfam" id="TIGR00272">
    <property type="entry name" value="DPH2"/>
    <property type="match status" value="1"/>
</dbReference>
<comment type="function">
    <text evidence="7">Required for the first step of diphthamide biosynthesis, a post-translational modification of histidine which occurs in elongation factor 2. DPH1 and DPH2 transfer a 3-amino-3-carboxypropyl (ACP) group from S-adenosyl-L-methionine (SAM) to a histidine residue, the reaction is assisted by a reduction system comprising DPH3 and a NADH-dependent reductase. Facilitates the reduction of the catalytic iron-sulfur cluster found in the DPH1 subunit.</text>
</comment>
<dbReference type="EMBL" id="PKPP01001539">
    <property type="protein sequence ID" value="PWA81871.1"/>
    <property type="molecule type" value="Genomic_DNA"/>
</dbReference>
<keyword evidence="6 7" id="KW-0411">Iron-sulfur</keyword>
<sequence length="495" mass="54485">MVDEFESKYEVSQVATFIQTHNFKRVALQFPDELLKDSTEVVRALRKELQSSCEDVKDIGLYVMADTTYGSCCVDEVGASHINADCVIHYGHTCLSPTSNLPAFFVFGKAPINASNCAKHLCDYASSTTKPIMVLFGLEYGHALQDVIKVSNVETTHMSGDTSKIQLHFAEVMGQSMIPTNSSETNCSSCTADGDCGDDAVKRTYRIGGLVWNLEEGQSMEDYSLFWIGPDNSAFVNAVLTFNGCDIVRYDATENQLLTDTSQQRRILKRRYYLVEKAKDAAIVGILVGTLGVAGYLNMINHIKEMITRAGKKAYMLVMGKPNPSKLANFPECNVFIYISCAQTALLDSKDFLAPVITPFEAILAFNRGSEWTGKYVMEFQDLVASTPVGTEITLKEARFSFIQGGYIEDPDLQDADEEDEDATLALANMTEKALQKRDDDIKTVAKGTAKSGAEFFASRSFQGLDINSNSNAPEPFIIGRTGKASGYNHETSKD</sequence>
<proteinExistence type="inferred from homology"/>
<comment type="similarity">
    <text evidence="3 7">Belongs to the DPH1/DPH2 family. DPH2 subfamily.</text>
</comment>
<protein>
    <recommendedName>
        <fullName evidence="7">2-(3-amino-3-carboxypropyl)histidine synthase subunit 2</fullName>
    </recommendedName>
</protein>
<keyword evidence="5 7" id="KW-0408">Iron</keyword>
<dbReference type="FunFam" id="3.40.50.11860:FF:000001">
    <property type="entry name" value="2-(3-amino-3-carboxypropyl)histidine synthase subunit 2"/>
    <property type="match status" value="1"/>
</dbReference>
<feature type="transmembrane region" description="Helical" evidence="8">
    <location>
        <begin position="281"/>
        <end position="299"/>
    </location>
</feature>
<dbReference type="InterPro" id="IPR042263">
    <property type="entry name" value="DPH1/DPH2_1"/>
</dbReference>
<dbReference type="InterPro" id="IPR010014">
    <property type="entry name" value="DHP2"/>
</dbReference>
<keyword evidence="8" id="KW-1133">Transmembrane helix</keyword>
<dbReference type="GO" id="GO:0051536">
    <property type="term" value="F:iron-sulfur cluster binding"/>
    <property type="evidence" value="ECO:0007669"/>
    <property type="project" value="UniProtKB-KW"/>
</dbReference>
<dbReference type="PANTHER" id="PTHR10762:SF2">
    <property type="entry name" value="2-(3-AMINO-3-CARBOXYPROPYL)HISTIDINE SYNTHASE SUBUNIT 2"/>
    <property type="match status" value="1"/>
</dbReference>
<dbReference type="PANTHER" id="PTHR10762">
    <property type="entry name" value="DIPHTHAMIDE BIOSYNTHESIS PROTEIN"/>
    <property type="match status" value="1"/>
</dbReference>
<evidence type="ECO:0000256" key="1">
    <source>
        <dbReference type="ARBA" id="ARBA00001966"/>
    </source>
</evidence>
<evidence type="ECO:0000256" key="2">
    <source>
        <dbReference type="ARBA" id="ARBA00005156"/>
    </source>
</evidence>
<dbReference type="FunFam" id="3.40.50.11840:FF:000004">
    <property type="entry name" value="2-(3-amino-3-carboxypropyl)histidine synthase subunit 2"/>
    <property type="match status" value="1"/>
</dbReference>
<reference evidence="9 10" key="1">
    <citation type="journal article" date="2018" name="Mol. Plant">
        <title>The genome of Artemisia annua provides insight into the evolution of Asteraceae family and artemisinin biosynthesis.</title>
        <authorList>
            <person name="Shen Q."/>
            <person name="Zhang L."/>
            <person name="Liao Z."/>
            <person name="Wang S."/>
            <person name="Yan T."/>
            <person name="Shi P."/>
            <person name="Liu M."/>
            <person name="Fu X."/>
            <person name="Pan Q."/>
            <person name="Wang Y."/>
            <person name="Lv Z."/>
            <person name="Lu X."/>
            <person name="Zhang F."/>
            <person name="Jiang W."/>
            <person name="Ma Y."/>
            <person name="Chen M."/>
            <person name="Hao X."/>
            <person name="Li L."/>
            <person name="Tang Y."/>
            <person name="Lv G."/>
            <person name="Zhou Y."/>
            <person name="Sun X."/>
            <person name="Brodelius P.E."/>
            <person name="Rose J.K.C."/>
            <person name="Tang K."/>
        </authorList>
    </citation>
    <scope>NUCLEOTIDE SEQUENCE [LARGE SCALE GENOMIC DNA]</scope>
    <source>
        <strain evidence="10">cv. Huhao1</strain>
        <tissue evidence="9">Leaf</tissue>
    </source>
</reference>
<name>A0A2U1P7Z9_ARTAN</name>
<dbReference type="InterPro" id="IPR042265">
    <property type="entry name" value="DPH1/DPH2_3"/>
</dbReference>
<evidence type="ECO:0000256" key="7">
    <source>
        <dbReference type="RuleBase" id="RU364133"/>
    </source>
</evidence>
<keyword evidence="10" id="KW-1185">Reference proteome</keyword>
<keyword evidence="8" id="KW-0472">Membrane</keyword>
<dbReference type="SFLD" id="SFLDS00032">
    <property type="entry name" value="Radical_SAM_3-amino-3-carboxyp"/>
    <property type="match status" value="1"/>
</dbReference>
<dbReference type="STRING" id="35608.A0A2U1P7Z9"/>
<dbReference type="Proteomes" id="UP000245207">
    <property type="component" value="Unassembled WGS sequence"/>
</dbReference>
<dbReference type="AlphaFoldDB" id="A0A2U1P7Z9"/>
<keyword evidence="4 7" id="KW-0479">Metal-binding</keyword>
<evidence type="ECO:0000313" key="9">
    <source>
        <dbReference type="EMBL" id="PWA81871.1"/>
    </source>
</evidence>
<dbReference type="SFLD" id="SFLDG01121">
    <property type="entry name" value="Diphthamide_biosynthesis"/>
    <property type="match status" value="1"/>
</dbReference>
<dbReference type="NCBIfam" id="TIGR00322">
    <property type="entry name" value="diphth2_R"/>
    <property type="match status" value="1"/>
</dbReference>
<dbReference type="Pfam" id="PF01866">
    <property type="entry name" value="Diphthamide_syn"/>
    <property type="match status" value="1"/>
</dbReference>
<evidence type="ECO:0000256" key="5">
    <source>
        <dbReference type="ARBA" id="ARBA00023004"/>
    </source>
</evidence>
<dbReference type="UniPathway" id="UPA00559"/>
<comment type="pathway">
    <text evidence="2 7">Protein modification; peptidyl-diphthamide biosynthesis.</text>
</comment>
<dbReference type="GO" id="GO:0046872">
    <property type="term" value="F:metal ion binding"/>
    <property type="evidence" value="ECO:0007669"/>
    <property type="project" value="UniProtKB-KW"/>
</dbReference>
<dbReference type="OrthoDB" id="449241at2759"/>